<dbReference type="Proteomes" id="UP000501518">
    <property type="component" value="Chromosome"/>
</dbReference>
<proteinExistence type="predicted"/>
<dbReference type="AlphaFoldDB" id="A0A6G8L057"/>
<name>A0A6G8L057_9MICO</name>
<gene>
    <name evidence="1" type="ORF">EW640_14085</name>
</gene>
<reference evidence="1 2" key="1">
    <citation type="submission" date="2019-02" db="EMBL/GenBank/DDBJ databases">
        <title>Complete Genome Sequence and Methylome Analysis of Brevibacterium luteolum NEB1784.</title>
        <authorList>
            <person name="Fomenkov A."/>
            <person name="Roberts R.J."/>
        </authorList>
    </citation>
    <scope>NUCLEOTIDE SEQUENCE [LARGE SCALE GENOMIC DNA]</scope>
    <source>
        <strain evidence="1 2">NEB1784</strain>
    </source>
</reference>
<evidence type="ECO:0000313" key="2">
    <source>
        <dbReference type="Proteomes" id="UP000501518"/>
    </source>
</evidence>
<accession>A0A6G8L057</accession>
<dbReference type="KEGG" id="blut:EW640_14085"/>
<organism evidence="1 2">
    <name type="scientific">Brevibacterium luteolum</name>
    <dbReference type="NCBI Taxonomy" id="199591"/>
    <lineage>
        <taxon>Bacteria</taxon>
        <taxon>Bacillati</taxon>
        <taxon>Actinomycetota</taxon>
        <taxon>Actinomycetes</taxon>
        <taxon>Micrococcales</taxon>
        <taxon>Brevibacteriaceae</taxon>
        <taxon>Brevibacterium</taxon>
    </lineage>
</organism>
<dbReference type="EMBL" id="CP035810">
    <property type="protein sequence ID" value="QIN30263.1"/>
    <property type="molecule type" value="Genomic_DNA"/>
</dbReference>
<sequence>MPVPDRLGECEPVVLSLPALLCPCSCSPAAVPVPSEEEIGFISEEIADSACADALTAVQREQVQMHEHCSHGEHPRADLDATSYPDADAAEAGIEQVRAYVESCASYERTSGGETYASSTLTPFDVEVDGADAALGYAEKQADGFVFLYVYAQAGNTLVSAYGAPDSPAPIDDEAYRADLQAIAGEALGVFG</sequence>
<protein>
    <submittedName>
        <fullName evidence="1">Sensor domain-containing protein</fullName>
    </submittedName>
</protein>
<evidence type="ECO:0000313" key="1">
    <source>
        <dbReference type="EMBL" id="QIN30263.1"/>
    </source>
</evidence>